<evidence type="ECO:0008006" key="2">
    <source>
        <dbReference type="Google" id="ProtNLM"/>
    </source>
</evidence>
<proteinExistence type="predicted"/>
<dbReference type="InterPro" id="IPR015422">
    <property type="entry name" value="PyrdxlP-dep_Trfase_small"/>
</dbReference>
<sequence length="54" mass="5981">MPLVPRHIRSLQSYKPGRSIEDVRRALGIEHIIKLASNENPHGPSPKALDAVQS</sequence>
<name>A0A382PH65_9ZZZZ</name>
<feature type="non-terminal residue" evidence="1">
    <location>
        <position position="54"/>
    </location>
</feature>
<organism evidence="1">
    <name type="scientific">marine metagenome</name>
    <dbReference type="NCBI Taxonomy" id="408172"/>
    <lineage>
        <taxon>unclassified sequences</taxon>
        <taxon>metagenomes</taxon>
        <taxon>ecological metagenomes</taxon>
    </lineage>
</organism>
<accession>A0A382PH65</accession>
<dbReference type="Gene3D" id="3.90.1150.10">
    <property type="entry name" value="Aspartate Aminotransferase, domain 1"/>
    <property type="match status" value="1"/>
</dbReference>
<protein>
    <recommendedName>
        <fullName evidence="2">Aminotransferase class I/classII domain-containing protein</fullName>
    </recommendedName>
</protein>
<dbReference type="AlphaFoldDB" id="A0A382PH65"/>
<reference evidence="1" key="1">
    <citation type="submission" date="2018-05" db="EMBL/GenBank/DDBJ databases">
        <authorList>
            <person name="Lanie J.A."/>
            <person name="Ng W.-L."/>
            <person name="Kazmierczak K.M."/>
            <person name="Andrzejewski T.M."/>
            <person name="Davidsen T.M."/>
            <person name="Wayne K.J."/>
            <person name="Tettelin H."/>
            <person name="Glass J.I."/>
            <person name="Rusch D."/>
            <person name="Podicherti R."/>
            <person name="Tsui H.-C.T."/>
            <person name="Winkler M.E."/>
        </authorList>
    </citation>
    <scope>NUCLEOTIDE SEQUENCE</scope>
</reference>
<evidence type="ECO:0000313" key="1">
    <source>
        <dbReference type="EMBL" id="SVC72130.1"/>
    </source>
</evidence>
<dbReference type="EMBL" id="UINC01107046">
    <property type="protein sequence ID" value="SVC72130.1"/>
    <property type="molecule type" value="Genomic_DNA"/>
</dbReference>
<gene>
    <name evidence="1" type="ORF">METZ01_LOCUS324984</name>
</gene>